<comment type="subcellular location">
    <subcellularLocation>
        <location evidence="5">Cytoplasm</location>
    </subcellularLocation>
</comment>
<dbReference type="AlphaFoldDB" id="A0AAX4FUX0"/>
<sequence>MRVLTIGLGGAGSRVVDKLYDHDQRSGVHCTNAVVIDVDPNSLLQLPHLPNDARIFFPGVNITDHAAAADLIDIDEVMTRLQRMDTIEIDSILICCGLGGSVIDIAPFIIEKIRVSYVEPIFALAILPCLGEGKRVSAKAADDLEMLQELVDGVILFDNETWSRKLLACERPESAGGSGRRRQPLEAPDPRTHYNMLNERIARQVGLLLRAGEFNEGGVEVAEVVLDAGEVLNTLKDGGLVAVGYATERLPTGLTNLLRRRRSLKDLIQGSHERTARIISLAKRAVYEDISIPCDLTSADKALVLIAGPSAELSMKGFHAVRKWIDRSIAGLEMRSGDYPVRNTAYVGIIVVLSGLSNIPRVGEIQNIRADYMLECEEEASRAPGDLEGDDHASSFEVLSPEWAEYGDETMMEKDEMIDMPAGAGTRQKDETIDISPKPGKREEDGDLILPPRESGREIDLAGSASVTSSVPAPKNSTFDLKGIRVEKTAPRDDGMSGSASFKPVQRPKEGALSGERVTFGHGQRPRDDLFDEAGVRMHGGVPAPKDRLPDGAARPGPRPKEVEPGRGKLRVLDAAAREEEEPDDGITWIL</sequence>
<evidence type="ECO:0000259" key="8">
    <source>
        <dbReference type="Pfam" id="PF21011"/>
    </source>
</evidence>
<dbReference type="KEGG" id="mrc:R6Y96_00045"/>
<comment type="caution">
    <text evidence="5">Lacks conserved residue(s) required for the propagation of feature annotation.</text>
</comment>
<dbReference type="HAMAP" id="MF_01946">
    <property type="entry name" value="CetZ"/>
    <property type="match status" value="1"/>
</dbReference>
<comment type="similarity">
    <text evidence="1 5">Belongs to the CetZ family.</text>
</comment>
<keyword evidence="10" id="KW-1185">Reference proteome</keyword>
<dbReference type="Pfam" id="PF21011">
    <property type="entry name" value="CetZ_C"/>
    <property type="match status" value="1"/>
</dbReference>
<organism evidence="9 10">
    <name type="scientific">Methanoculleus receptaculi</name>
    <dbReference type="NCBI Taxonomy" id="394967"/>
    <lineage>
        <taxon>Archaea</taxon>
        <taxon>Methanobacteriati</taxon>
        <taxon>Methanobacteriota</taxon>
        <taxon>Stenosarchaea group</taxon>
        <taxon>Methanomicrobia</taxon>
        <taxon>Methanomicrobiales</taxon>
        <taxon>Methanomicrobiaceae</taxon>
        <taxon>Methanoculleus</taxon>
    </lineage>
</organism>
<feature type="domain" description="Tubulin-like CetZ C-terminal" evidence="8">
    <location>
        <begin position="192"/>
        <end position="368"/>
    </location>
</feature>
<protein>
    <recommendedName>
        <fullName evidence="5">Tubulin-like protein CetZ</fullName>
    </recommendedName>
</protein>
<evidence type="ECO:0000256" key="6">
    <source>
        <dbReference type="SAM" id="MobiDB-lite"/>
    </source>
</evidence>
<dbReference type="InterPro" id="IPR032907">
    <property type="entry name" value="CetZ"/>
</dbReference>
<evidence type="ECO:0000259" key="7">
    <source>
        <dbReference type="Pfam" id="PF00091"/>
    </source>
</evidence>
<dbReference type="Gene3D" id="3.30.1330.20">
    <property type="entry name" value="Tubulin/FtsZ, C-terminal domain"/>
    <property type="match status" value="1"/>
</dbReference>
<evidence type="ECO:0000256" key="3">
    <source>
        <dbReference type="ARBA" id="ARBA00022960"/>
    </source>
</evidence>
<accession>A0AAX4FUX0</accession>
<feature type="domain" description="Tubulin/FtsZ GTPase" evidence="7">
    <location>
        <begin position="3"/>
        <end position="163"/>
    </location>
</feature>
<feature type="compositionally biased region" description="Basic and acidic residues" evidence="6">
    <location>
        <begin position="483"/>
        <end position="495"/>
    </location>
</feature>
<dbReference type="EMBL" id="CP137642">
    <property type="protein sequence ID" value="WOX57684.1"/>
    <property type="molecule type" value="Genomic_DNA"/>
</dbReference>
<keyword evidence="4 5" id="KW-0342">GTP-binding</keyword>
<evidence type="ECO:0000256" key="5">
    <source>
        <dbReference type="HAMAP-Rule" id="MF_01946"/>
    </source>
</evidence>
<evidence type="ECO:0000313" key="10">
    <source>
        <dbReference type="Proteomes" id="UP001305652"/>
    </source>
</evidence>
<proteinExistence type="inferred from homology"/>
<dbReference type="Pfam" id="PF00091">
    <property type="entry name" value="Tubulin"/>
    <property type="match status" value="1"/>
</dbReference>
<feature type="region of interest" description="Disordered" evidence="6">
    <location>
        <begin position="483"/>
        <end position="568"/>
    </location>
</feature>
<feature type="binding site" evidence="5">
    <location>
        <position position="132"/>
    </location>
    <ligand>
        <name>GTP</name>
        <dbReference type="ChEBI" id="CHEBI:37565"/>
    </ligand>
</feature>
<dbReference type="CDD" id="cd02202">
    <property type="entry name" value="CetZ_tubulin-like"/>
    <property type="match status" value="1"/>
</dbReference>
<dbReference type="GO" id="GO:0005737">
    <property type="term" value="C:cytoplasm"/>
    <property type="evidence" value="ECO:0007669"/>
    <property type="project" value="UniProtKB-SubCell"/>
</dbReference>
<dbReference type="InterPro" id="IPR003008">
    <property type="entry name" value="Tubulin_FtsZ_GTPase"/>
</dbReference>
<dbReference type="GO" id="GO:0003924">
    <property type="term" value="F:GTPase activity"/>
    <property type="evidence" value="ECO:0007669"/>
    <property type="project" value="InterPro"/>
</dbReference>
<dbReference type="GeneID" id="85731500"/>
<dbReference type="RefSeq" id="WP_318621393.1">
    <property type="nucleotide sequence ID" value="NZ_CP137642.1"/>
</dbReference>
<feature type="region of interest" description="Disordered" evidence="6">
    <location>
        <begin position="421"/>
        <end position="455"/>
    </location>
</feature>
<evidence type="ECO:0000256" key="2">
    <source>
        <dbReference type="ARBA" id="ARBA00022741"/>
    </source>
</evidence>
<reference evidence="9 10" key="1">
    <citation type="submission" date="2023-10" db="EMBL/GenBank/DDBJ databases">
        <title>The complete genome sequence of Methanoculleus receptaculi DSM 18860.</title>
        <authorList>
            <person name="Lai S.-J."/>
            <person name="You Y.-T."/>
            <person name="Chen S.-C."/>
        </authorList>
    </citation>
    <scope>NUCLEOTIDE SEQUENCE [LARGE SCALE GENOMIC DNA]</scope>
    <source>
        <strain evidence="9 10">DSM 18860</strain>
    </source>
</reference>
<keyword evidence="2 5" id="KW-0547">Nucleotide-binding</keyword>
<dbReference type="SUPFAM" id="SSF52490">
    <property type="entry name" value="Tubulin nucleotide-binding domain-like"/>
    <property type="match status" value="1"/>
</dbReference>
<feature type="binding site" evidence="5">
    <location>
        <position position="198"/>
    </location>
    <ligand>
        <name>GTP</name>
        <dbReference type="ChEBI" id="CHEBI:37565"/>
    </ligand>
</feature>
<dbReference type="Gene3D" id="3.40.50.1440">
    <property type="entry name" value="Tubulin/FtsZ, GTPase domain"/>
    <property type="match status" value="1"/>
</dbReference>
<comment type="function">
    <text evidence="5">Involved in cell shape control.</text>
</comment>
<evidence type="ECO:0000256" key="4">
    <source>
        <dbReference type="ARBA" id="ARBA00023134"/>
    </source>
</evidence>
<dbReference type="InterPro" id="IPR036525">
    <property type="entry name" value="Tubulin/FtsZ_GTPase_sf"/>
</dbReference>
<dbReference type="InterPro" id="IPR048737">
    <property type="entry name" value="CetZ_C"/>
</dbReference>
<dbReference type="GO" id="GO:0008360">
    <property type="term" value="P:regulation of cell shape"/>
    <property type="evidence" value="ECO:0007669"/>
    <property type="project" value="UniProtKB-UniRule"/>
</dbReference>
<evidence type="ECO:0000256" key="1">
    <source>
        <dbReference type="ARBA" id="ARBA00006877"/>
    </source>
</evidence>
<evidence type="ECO:0000313" key="9">
    <source>
        <dbReference type="EMBL" id="WOX57684.1"/>
    </source>
</evidence>
<feature type="binding site" evidence="5">
    <location>
        <position position="159"/>
    </location>
    <ligand>
        <name>GTP</name>
        <dbReference type="ChEBI" id="CHEBI:37565"/>
    </ligand>
</feature>
<keyword evidence="3 5" id="KW-0133">Cell shape</keyword>
<dbReference type="GO" id="GO:0005525">
    <property type="term" value="F:GTP binding"/>
    <property type="evidence" value="ECO:0007669"/>
    <property type="project" value="UniProtKB-UniRule"/>
</dbReference>
<dbReference type="InterPro" id="IPR037103">
    <property type="entry name" value="Tubulin/FtsZ-like_C"/>
</dbReference>
<gene>
    <name evidence="5" type="primary">cetZ</name>
    <name evidence="9" type="ORF">R6Y96_00045</name>
</gene>
<name>A0AAX4FUX0_9EURY</name>
<dbReference type="Proteomes" id="UP001305652">
    <property type="component" value="Chromosome"/>
</dbReference>
<keyword evidence="5" id="KW-0963">Cytoplasm</keyword>